<keyword evidence="4" id="KW-1185">Reference proteome</keyword>
<dbReference type="Gene3D" id="3.40.50.850">
    <property type="entry name" value="Isochorismatase-like"/>
    <property type="match status" value="1"/>
</dbReference>
<dbReference type="SUPFAM" id="SSF52499">
    <property type="entry name" value="Isochorismatase-like hydrolases"/>
    <property type="match status" value="1"/>
</dbReference>
<keyword evidence="1" id="KW-0378">Hydrolase</keyword>
<comment type="caution">
    <text evidence="3">The sequence shown here is derived from an EMBL/GenBank/DDBJ whole genome shotgun (WGS) entry which is preliminary data.</text>
</comment>
<organism evidence="3 4">
    <name type="scientific">Aquitalea magnusonii</name>
    <dbReference type="NCBI Taxonomy" id="332411"/>
    <lineage>
        <taxon>Bacteria</taxon>
        <taxon>Pseudomonadati</taxon>
        <taxon>Pseudomonadota</taxon>
        <taxon>Betaproteobacteria</taxon>
        <taxon>Neisseriales</taxon>
        <taxon>Chromobacteriaceae</taxon>
        <taxon>Aquitalea</taxon>
    </lineage>
</organism>
<dbReference type="EMBL" id="QJKC01000002">
    <property type="protein sequence ID" value="PXX50699.1"/>
    <property type="molecule type" value="Genomic_DNA"/>
</dbReference>
<evidence type="ECO:0000313" key="3">
    <source>
        <dbReference type="EMBL" id="PXX50699.1"/>
    </source>
</evidence>
<sequence length="181" mass="19855">MHQAALLVIDVQDSFLQRDYWDEAALLPFRARLLALIAGARAAGVPVLYVLHEDGDGPFAAASGFVRPMDWLPANPDAIFIKHVHNALLDSGLQPWLAERGISRLLVSGIRTEQCCETTTRVASDLGFAVDFVSEATLTFAMRHPLSGRLFSADEIREKTELVLAGRFADIVTVEQALARL</sequence>
<dbReference type="InterPro" id="IPR000868">
    <property type="entry name" value="Isochorismatase-like_dom"/>
</dbReference>
<name>A0A318JQK9_9NEIS</name>
<dbReference type="PANTHER" id="PTHR43540">
    <property type="entry name" value="PEROXYUREIDOACRYLATE/UREIDOACRYLATE AMIDOHYDROLASE-RELATED"/>
    <property type="match status" value="1"/>
</dbReference>
<reference evidence="3 4" key="1">
    <citation type="submission" date="2018-05" db="EMBL/GenBank/DDBJ databases">
        <title>Genomic Encyclopedia of Type Strains, Phase IV (KMG-IV): sequencing the most valuable type-strain genomes for metagenomic binning, comparative biology and taxonomic classification.</title>
        <authorList>
            <person name="Goeker M."/>
        </authorList>
    </citation>
    <scope>NUCLEOTIDE SEQUENCE [LARGE SCALE GENOMIC DNA]</scope>
    <source>
        <strain evidence="3 4">DSM 25134</strain>
    </source>
</reference>
<protein>
    <submittedName>
        <fullName evidence="3">Nicotinamidase-related amidase</fullName>
    </submittedName>
</protein>
<dbReference type="OrthoDB" id="9781985at2"/>
<dbReference type="PANTHER" id="PTHR43540:SF6">
    <property type="entry name" value="ISOCHORISMATASE-LIKE DOMAIN-CONTAINING PROTEIN"/>
    <property type="match status" value="1"/>
</dbReference>
<evidence type="ECO:0000256" key="1">
    <source>
        <dbReference type="ARBA" id="ARBA00022801"/>
    </source>
</evidence>
<dbReference type="InterPro" id="IPR050272">
    <property type="entry name" value="Isochorismatase-like_hydrls"/>
</dbReference>
<proteinExistence type="predicted"/>
<accession>A0A318JQK9</accession>
<dbReference type="GO" id="GO:0016787">
    <property type="term" value="F:hydrolase activity"/>
    <property type="evidence" value="ECO:0007669"/>
    <property type="project" value="UniProtKB-KW"/>
</dbReference>
<dbReference type="Proteomes" id="UP000248395">
    <property type="component" value="Unassembled WGS sequence"/>
</dbReference>
<feature type="domain" description="Isochorismatase-like" evidence="2">
    <location>
        <begin position="4"/>
        <end position="141"/>
    </location>
</feature>
<dbReference type="Pfam" id="PF00857">
    <property type="entry name" value="Isochorismatase"/>
    <property type="match status" value="1"/>
</dbReference>
<evidence type="ECO:0000259" key="2">
    <source>
        <dbReference type="Pfam" id="PF00857"/>
    </source>
</evidence>
<dbReference type="InterPro" id="IPR036380">
    <property type="entry name" value="Isochorismatase-like_sf"/>
</dbReference>
<dbReference type="RefSeq" id="WP_059286904.1">
    <property type="nucleotide sequence ID" value="NZ_LNQU01000123.1"/>
</dbReference>
<evidence type="ECO:0000313" key="4">
    <source>
        <dbReference type="Proteomes" id="UP000248395"/>
    </source>
</evidence>
<dbReference type="AlphaFoldDB" id="A0A318JQK9"/>
<gene>
    <name evidence="3" type="ORF">DFR38_102356</name>
</gene>